<keyword evidence="4 5" id="KW-0472">Membrane</keyword>
<evidence type="ECO:0000256" key="4">
    <source>
        <dbReference type="ARBA" id="ARBA00023136"/>
    </source>
</evidence>
<accession>A0ABU5NCC3</accession>
<dbReference type="InterPro" id="IPR011527">
    <property type="entry name" value="ABC1_TM_dom"/>
</dbReference>
<evidence type="ECO:0000256" key="1">
    <source>
        <dbReference type="ARBA" id="ARBA00004651"/>
    </source>
</evidence>
<dbReference type="Gene3D" id="1.20.1560.10">
    <property type="entry name" value="ABC transporter type 1, transmembrane domain"/>
    <property type="match status" value="1"/>
</dbReference>
<reference evidence="7 8" key="1">
    <citation type="submission" date="2023-03" db="EMBL/GenBank/DDBJ databases">
        <title>Host association and intracellularity evolved multiple times independently in the Rickettsiales.</title>
        <authorList>
            <person name="Castelli M."/>
            <person name="Nardi T."/>
            <person name="Gammuto L."/>
            <person name="Bellinzona G."/>
            <person name="Sabaneyeva E."/>
            <person name="Potekhin A."/>
            <person name="Serra V."/>
            <person name="Petroni G."/>
            <person name="Sassera D."/>
        </authorList>
    </citation>
    <scope>NUCLEOTIDE SEQUENCE [LARGE SCALE GENOMIC DNA]</scope>
    <source>
        <strain evidence="7 8">Sr 2-6</strain>
    </source>
</reference>
<comment type="caution">
    <text evidence="7">The sequence shown here is derived from an EMBL/GenBank/DDBJ whole genome shotgun (WGS) entry which is preliminary data.</text>
</comment>
<dbReference type="InterPro" id="IPR036640">
    <property type="entry name" value="ABC1_TM_sf"/>
</dbReference>
<keyword evidence="8" id="KW-1185">Reference proteome</keyword>
<dbReference type="SUPFAM" id="SSF90123">
    <property type="entry name" value="ABC transporter transmembrane region"/>
    <property type="match status" value="1"/>
</dbReference>
<dbReference type="EMBL" id="JARJFB010000050">
    <property type="protein sequence ID" value="MEA0970829.1"/>
    <property type="molecule type" value="Genomic_DNA"/>
</dbReference>
<feature type="transmembrane region" description="Helical" evidence="5">
    <location>
        <begin position="57"/>
        <end position="74"/>
    </location>
</feature>
<feature type="transmembrane region" description="Helical" evidence="5">
    <location>
        <begin position="23"/>
        <end position="45"/>
    </location>
</feature>
<protein>
    <submittedName>
        <fullName evidence="7">HlyB-like type I secretion system ATP-binding N-terminal domain protein</fullName>
    </submittedName>
</protein>
<evidence type="ECO:0000313" key="8">
    <source>
        <dbReference type="Proteomes" id="UP001291687"/>
    </source>
</evidence>
<keyword evidence="3 5" id="KW-1133">Transmembrane helix</keyword>
<keyword evidence="2 5" id="KW-0812">Transmembrane</keyword>
<gene>
    <name evidence="7" type="ORF">Megvenef_00798</name>
</gene>
<dbReference type="PROSITE" id="PS50929">
    <property type="entry name" value="ABC_TM1F"/>
    <property type="match status" value="1"/>
</dbReference>
<evidence type="ECO:0000256" key="5">
    <source>
        <dbReference type="SAM" id="Phobius"/>
    </source>
</evidence>
<comment type="subcellular location">
    <subcellularLocation>
        <location evidence="1">Cell membrane</location>
        <topology evidence="1">Multi-pass membrane protein</topology>
    </subcellularLocation>
</comment>
<proteinExistence type="predicted"/>
<evidence type="ECO:0000256" key="2">
    <source>
        <dbReference type="ARBA" id="ARBA00022692"/>
    </source>
</evidence>
<evidence type="ECO:0000313" key="7">
    <source>
        <dbReference type="EMBL" id="MEA0970829.1"/>
    </source>
</evidence>
<evidence type="ECO:0000256" key="3">
    <source>
        <dbReference type="ARBA" id="ARBA00022989"/>
    </source>
</evidence>
<dbReference type="Proteomes" id="UP001291687">
    <property type="component" value="Unassembled WGS sequence"/>
</dbReference>
<sequence>MNLVDKYGLDDPPSKFRLKKSELVTATLAINLLSLALPVMVLQVYDRILANRSDGTLVVLVVGVCIAIFFEAILRIARSYTMSWTGAVYEYTLAANAMRYYINADPTKVKTEGAGRQIQNLGAFSKLRDFYGGQTLITSVCYCFPGFDFVFSWYIGICSDCVNYYFYDYYLVFRQ</sequence>
<evidence type="ECO:0000259" key="6">
    <source>
        <dbReference type="PROSITE" id="PS50929"/>
    </source>
</evidence>
<organism evidence="7 8">
    <name type="scientific">Candidatus Megaera venefica</name>
    <dbReference type="NCBI Taxonomy" id="2055910"/>
    <lineage>
        <taxon>Bacteria</taxon>
        <taxon>Pseudomonadati</taxon>
        <taxon>Pseudomonadota</taxon>
        <taxon>Alphaproteobacteria</taxon>
        <taxon>Rickettsiales</taxon>
        <taxon>Rickettsiaceae</taxon>
        <taxon>Candidatus Megaera</taxon>
    </lineage>
</organism>
<feature type="domain" description="ABC transmembrane type-1" evidence="6">
    <location>
        <begin position="26"/>
        <end position="132"/>
    </location>
</feature>
<dbReference type="RefSeq" id="WP_322776729.1">
    <property type="nucleotide sequence ID" value="NZ_JARJFB010000050.1"/>
</dbReference>
<name>A0ABU5NCC3_9RICK</name>